<name>A0AAV0X357_9HEMI</name>
<protein>
    <submittedName>
        <fullName evidence="1">Uncharacterized protein</fullName>
    </submittedName>
</protein>
<evidence type="ECO:0000313" key="2">
    <source>
        <dbReference type="Proteomes" id="UP001160148"/>
    </source>
</evidence>
<reference evidence="1 2" key="1">
    <citation type="submission" date="2023-01" db="EMBL/GenBank/DDBJ databases">
        <authorList>
            <person name="Whitehead M."/>
        </authorList>
    </citation>
    <scope>NUCLEOTIDE SEQUENCE [LARGE SCALE GENOMIC DNA]</scope>
</reference>
<organism evidence="1 2">
    <name type="scientific">Macrosiphum euphorbiae</name>
    <name type="common">potato aphid</name>
    <dbReference type="NCBI Taxonomy" id="13131"/>
    <lineage>
        <taxon>Eukaryota</taxon>
        <taxon>Metazoa</taxon>
        <taxon>Ecdysozoa</taxon>
        <taxon>Arthropoda</taxon>
        <taxon>Hexapoda</taxon>
        <taxon>Insecta</taxon>
        <taxon>Pterygota</taxon>
        <taxon>Neoptera</taxon>
        <taxon>Paraneoptera</taxon>
        <taxon>Hemiptera</taxon>
        <taxon>Sternorrhyncha</taxon>
        <taxon>Aphidomorpha</taxon>
        <taxon>Aphidoidea</taxon>
        <taxon>Aphididae</taxon>
        <taxon>Macrosiphini</taxon>
        <taxon>Macrosiphum</taxon>
    </lineage>
</organism>
<keyword evidence="2" id="KW-1185">Reference proteome</keyword>
<proteinExistence type="predicted"/>
<dbReference type="Proteomes" id="UP001160148">
    <property type="component" value="Unassembled WGS sequence"/>
</dbReference>
<dbReference type="AlphaFoldDB" id="A0AAV0X357"/>
<evidence type="ECO:0000313" key="1">
    <source>
        <dbReference type="EMBL" id="CAI6362136.1"/>
    </source>
</evidence>
<gene>
    <name evidence="1" type="ORF">MEUPH1_LOCUS17239</name>
</gene>
<dbReference type="EMBL" id="CARXXK010000003">
    <property type="protein sequence ID" value="CAI6362136.1"/>
    <property type="molecule type" value="Genomic_DNA"/>
</dbReference>
<comment type="caution">
    <text evidence="1">The sequence shown here is derived from an EMBL/GenBank/DDBJ whole genome shotgun (WGS) entry which is preliminary data.</text>
</comment>
<accession>A0AAV0X357</accession>
<sequence length="97" mass="10901">MPRLTSYHPSQIQFVILKKSLQTDHCLPTATLRLMHLVCDVVNYSHQSFSRACLSHSRDRILIPPSVHCLPPPSPASPFNMLRPAVPQKMINVSSTL</sequence>